<proteinExistence type="predicted"/>
<protein>
    <submittedName>
        <fullName evidence="2">Uncharacterized protein</fullName>
    </submittedName>
</protein>
<keyword evidence="3" id="KW-1185">Reference proteome</keyword>
<dbReference type="VEuPathDB" id="ToxoDB:EAH_00009480"/>
<feature type="transmembrane region" description="Helical" evidence="1">
    <location>
        <begin position="21"/>
        <end position="39"/>
    </location>
</feature>
<dbReference type="GeneID" id="25269018"/>
<evidence type="ECO:0000313" key="2">
    <source>
        <dbReference type="EMBL" id="CDI83516.1"/>
    </source>
</evidence>
<keyword evidence="1" id="KW-0812">Transmembrane</keyword>
<dbReference type="EMBL" id="HG673428">
    <property type="protein sequence ID" value="CDI83516.1"/>
    <property type="molecule type" value="Genomic_DNA"/>
</dbReference>
<accession>U6GTG6</accession>
<gene>
    <name evidence="2" type="ORF">EAH_00009480</name>
</gene>
<feature type="transmembrane region" description="Helical" evidence="1">
    <location>
        <begin position="51"/>
        <end position="74"/>
    </location>
</feature>
<reference evidence="2" key="1">
    <citation type="submission" date="2013-10" db="EMBL/GenBank/DDBJ databases">
        <title>Genomic analysis of the causative agents of coccidiosis in chickens.</title>
        <authorList>
            <person name="Reid A.J."/>
            <person name="Blake D."/>
            <person name="Billington K."/>
            <person name="Browne H."/>
            <person name="Dunn M."/>
            <person name="Hung S."/>
            <person name="Kawahara F."/>
            <person name="Miranda-Saavedra D."/>
            <person name="Mourier T."/>
            <person name="Nagra H."/>
            <person name="Otto T.D."/>
            <person name="Rawlings N."/>
            <person name="Sanchez A."/>
            <person name="Sanders M."/>
            <person name="Subramaniam C."/>
            <person name="Tay Y."/>
            <person name="Dear P."/>
            <person name="Doerig C."/>
            <person name="Gruber A."/>
            <person name="Parkinson J."/>
            <person name="Shirley M."/>
            <person name="Wan K.L."/>
            <person name="Berriman M."/>
            <person name="Tomley F."/>
            <person name="Pain A."/>
        </authorList>
    </citation>
    <scope>NUCLEOTIDE SEQUENCE [LARGE SCALE GENOMIC DNA]</scope>
    <source>
        <strain evidence="2">Houghton</strain>
    </source>
</reference>
<feature type="transmembrane region" description="Helical" evidence="1">
    <location>
        <begin position="651"/>
        <end position="669"/>
    </location>
</feature>
<feature type="transmembrane region" description="Helical" evidence="1">
    <location>
        <begin position="675"/>
        <end position="694"/>
    </location>
</feature>
<reference evidence="2" key="2">
    <citation type="submission" date="2013-10" db="EMBL/GenBank/DDBJ databases">
        <authorList>
            <person name="Aslett M."/>
        </authorList>
    </citation>
    <scope>NUCLEOTIDE SEQUENCE [LARGE SCALE GENOMIC DNA]</scope>
    <source>
        <strain evidence="2">Houghton</strain>
    </source>
</reference>
<dbReference type="Proteomes" id="UP000018050">
    <property type="component" value="Unassembled WGS sequence"/>
</dbReference>
<feature type="transmembrane region" description="Helical" evidence="1">
    <location>
        <begin position="86"/>
        <end position="105"/>
    </location>
</feature>
<dbReference type="OrthoDB" id="346464at2759"/>
<feature type="transmembrane region" description="Helical" evidence="1">
    <location>
        <begin position="619"/>
        <end position="639"/>
    </location>
</feature>
<sequence>MARGGNCEGGEPFMKPEDLHMWLISFALLMVLTSSLSFASTQFRPATDPLWIDFAILVNWGVTFAACVIMWSLARLINSEKTEWKLLYLSLFSVIVPRSCFPFRFGEVVLHQMCLMGFNFFTDHVSWKTNAFCGNLGYRIVQIFYRQLREAKRPARPIYACIGSNTAFRDKWIKSADPRKAAVNEAMHSSLLPCIYEHQSTARAGDLLRQPDPFSIRRRRMRLSRNYLGATSSMRGFSRKKTMTSNGVATRRYWTKLDNCSALYFQAVHRRLILCKDDMLRYVVEIEDSGVWSKEKELQLFVVPNCHYGYVDSKWYLEMSFPGAYGGLFCCPLGNAVEGRQVLPAESTQSEHEVLDGAAAASMRSPAACAALMGVDTVKPVKREAHVNGALKRKMGGCPSGLGASVGSLDQPSPQCVQIVLICRNKLGGVAVCGILGLGKGTAMGRAASRTPAVVLPKVKSGVFEDSAIERWYLLWRAEYIIKFYKEICHINLLICALQCLFEMTRRMVVECLNQAIERYKDTNNAELEFLGVRVELPSWTRTLAALWRPLLQFAILSALILPMKFMESRGGKNAWKFQLLALGQAVTYTAFAFCELLGRCYIMATEPLFTTATKIPKGVELTFVVGGHLILPLFSIAVTVHLRRISEATILIISVGSALVTIVILSVVGWEFKIAAFFMLSRTLYALFFIMLVR</sequence>
<dbReference type="RefSeq" id="XP_013247376.1">
    <property type="nucleotide sequence ID" value="XM_013391922.1"/>
</dbReference>
<dbReference type="AlphaFoldDB" id="U6GTG6"/>
<dbReference type="OMA" id="IERWYLL"/>
<organism evidence="2 3">
    <name type="scientific">Eimeria acervulina</name>
    <name type="common">Coccidian parasite</name>
    <dbReference type="NCBI Taxonomy" id="5801"/>
    <lineage>
        <taxon>Eukaryota</taxon>
        <taxon>Sar</taxon>
        <taxon>Alveolata</taxon>
        <taxon>Apicomplexa</taxon>
        <taxon>Conoidasida</taxon>
        <taxon>Coccidia</taxon>
        <taxon>Eucoccidiorida</taxon>
        <taxon>Eimeriorina</taxon>
        <taxon>Eimeriidae</taxon>
        <taxon>Eimeria</taxon>
    </lineage>
</organism>
<evidence type="ECO:0000256" key="1">
    <source>
        <dbReference type="SAM" id="Phobius"/>
    </source>
</evidence>
<name>U6GTG6_EIMAC</name>
<evidence type="ECO:0000313" key="3">
    <source>
        <dbReference type="Proteomes" id="UP000018050"/>
    </source>
</evidence>
<keyword evidence="1" id="KW-0472">Membrane</keyword>
<keyword evidence="1" id="KW-1133">Transmembrane helix</keyword>